<proteinExistence type="predicted"/>
<sequence>MYSREVILDCHLYFTVLRDLLEHPKLFCEDNGECDNKFSVNLLKCYSLCKTR</sequence>
<name>A0AAD1URS9_EUPCR</name>
<comment type="caution">
    <text evidence="1">The sequence shown here is derived from an EMBL/GenBank/DDBJ whole genome shotgun (WGS) entry which is preliminary data.</text>
</comment>
<dbReference type="Proteomes" id="UP001295684">
    <property type="component" value="Unassembled WGS sequence"/>
</dbReference>
<keyword evidence="2" id="KW-1185">Reference proteome</keyword>
<organism evidence="1 2">
    <name type="scientific">Euplotes crassus</name>
    <dbReference type="NCBI Taxonomy" id="5936"/>
    <lineage>
        <taxon>Eukaryota</taxon>
        <taxon>Sar</taxon>
        <taxon>Alveolata</taxon>
        <taxon>Ciliophora</taxon>
        <taxon>Intramacronucleata</taxon>
        <taxon>Spirotrichea</taxon>
        <taxon>Hypotrichia</taxon>
        <taxon>Euplotida</taxon>
        <taxon>Euplotidae</taxon>
        <taxon>Moneuplotes</taxon>
    </lineage>
</organism>
<evidence type="ECO:0000313" key="1">
    <source>
        <dbReference type="EMBL" id="CAI2370024.1"/>
    </source>
</evidence>
<dbReference type="AlphaFoldDB" id="A0AAD1URS9"/>
<protein>
    <submittedName>
        <fullName evidence="1">Uncharacterized protein</fullName>
    </submittedName>
</protein>
<reference evidence="1" key="1">
    <citation type="submission" date="2023-07" db="EMBL/GenBank/DDBJ databases">
        <authorList>
            <consortium name="AG Swart"/>
            <person name="Singh M."/>
            <person name="Singh A."/>
            <person name="Seah K."/>
            <person name="Emmerich C."/>
        </authorList>
    </citation>
    <scope>NUCLEOTIDE SEQUENCE</scope>
    <source>
        <strain evidence="1">DP1</strain>
    </source>
</reference>
<accession>A0AAD1URS9</accession>
<dbReference type="EMBL" id="CAMPGE010011184">
    <property type="protein sequence ID" value="CAI2370024.1"/>
    <property type="molecule type" value="Genomic_DNA"/>
</dbReference>
<gene>
    <name evidence="1" type="ORF">ECRASSUSDP1_LOCUS11332</name>
</gene>
<evidence type="ECO:0000313" key="2">
    <source>
        <dbReference type="Proteomes" id="UP001295684"/>
    </source>
</evidence>